<proteinExistence type="predicted"/>
<gene>
    <name evidence="1" type="ORF">MmiEs2_04750</name>
</gene>
<organism evidence="1 2">
    <name type="scientific">Methanimicrococcus stummii</name>
    <dbReference type="NCBI Taxonomy" id="3028294"/>
    <lineage>
        <taxon>Archaea</taxon>
        <taxon>Methanobacteriati</taxon>
        <taxon>Methanobacteriota</taxon>
        <taxon>Stenosarchaea group</taxon>
        <taxon>Methanomicrobia</taxon>
        <taxon>Methanosarcinales</taxon>
        <taxon>Methanosarcinaceae</taxon>
        <taxon>Methanimicrococcus</taxon>
    </lineage>
</organism>
<evidence type="ECO:0000313" key="1">
    <source>
        <dbReference type="EMBL" id="WNY28291.1"/>
    </source>
</evidence>
<reference evidence="1 2" key="1">
    <citation type="submission" date="2023-07" db="EMBL/GenBank/DDBJ databases">
        <title>Closed genome sequence of Methanimicrococcus sp. Es2.</title>
        <authorList>
            <person name="Protasov E."/>
            <person name="Platt K."/>
            <person name="Reeh H."/>
            <person name="Poehlein A."/>
            <person name="Daniel R."/>
            <person name="Brune A."/>
        </authorList>
    </citation>
    <scope>NUCLEOTIDE SEQUENCE [LARGE SCALE GENOMIC DNA]</scope>
    <source>
        <strain evidence="1 2">Es2</strain>
    </source>
</reference>
<dbReference type="KEGG" id="mees:MmiEs2_04750"/>
<keyword evidence="2" id="KW-1185">Reference proteome</keyword>
<dbReference type="EMBL" id="CP131062">
    <property type="protein sequence ID" value="WNY28291.1"/>
    <property type="molecule type" value="Genomic_DNA"/>
</dbReference>
<dbReference type="AlphaFoldDB" id="A0AA96VHH3"/>
<name>A0AA96VHH3_9EURY</name>
<accession>A0AA96VHH3</accession>
<dbReference type="Proteomes" id="UP001302662">
    <property type="component" value="Chromosome"/>
</dbReference>
<evidence type="ECO:0000313" key="2">
    <source>
        <dbReference type="Proteomes" id="UP001302662"/>
    </source>
</evidence>
<protein>
    <submittedName>
        <fullName evidence="1">Uncharacterized protein</fullName>
    </submittedName>
</protein>
<sequence length="29" mass="3364">MGKMEKSHSTTIFKDDKKISENVIIEKLI</sequence>